<feature type="chain" id="PRO_5046213417" description="PEGA domain-containing protein" evidence="2">
    <location>
        <begin position="25"/>
        <end position="348"/>
    </location>
</feature>
<dbReference type="RefSeq" id="WP_394828546.1">
    <property type="nucleotide sequence ID" value="NZ_CP089984.1"/>
</dbReference>
<dbReference type="EMBL" id="CP089984">
    <property type="protein sequence ID" value="WXB18921.1"/>
    <property type="molecule type" value="Genomic_DNA"/>
</dbReference>
<evidence type="ECO:0000256" key="2">
    <source>
        <dbReference type="SAM" id="SignalP"/>
    </source>
</evidence>
<gene>
    <name evidence="3" type="ORF">LZC94_16990</name>
</gene>
<organism evidence="3 4">
    <name type="scientific">Pendulispora albinea</name>
    <dbReference type="NCBI Taxonomy" id="2741071"/>
    <lineage>
        <taxon>Bacteria</taxon>
        <taxon>Pseudomonadati</taxon>
        <taxon>Myxococcota</taxon>
        <taxon>Myxococcia</taxon>
        <taxon>Myxococcales</taxon>
        <taxon>Sorangiineae</taxon>
        <taxon>Pendulisporaceae</taxon>
        <taxon>Pendulispora</taxon>
    </lineage>
</organism>
<feature type="transmembrane region" description="Helical" evidence="1">
    <location>
        <begin position="236"/>
        <end position="259"/>
    </location>
</feature>
<sequence>MKAKLWRTAVAMACVCASAPAAHAQSQADKAQARELGERGYSALDRGDWTAAQDLFRRAEALYHAPTLLFGLAHAEVRLGHFVEATEHYQRMILEGPPPGASAVMRKAIEEAKRAIEGVKKRRARITVTVRFEGARPRDPATDALSVTLDDAKLANDALGSERHVNPGSHRIEARAPGYTDAIQSVSLAEGEHTAVALTLEPAPVPPASPTPHGASLGRNSGAVVDASQGSAGRTLAYVALGVSGAALATSAIFGVVALRAKGSVSDSPCAAGPCEDGALDAYRDDRARYYTAGAVSTAGFAVFAAAGIAGGVLLLTAPSATARPAMGTTGSIAPYVGAGNAGVVGRF</sequence>
<feature type="transmembrane region" description="Helical" evidence="1">
    <location>
        <begin position="290"/>
        <end position="316"/>
    </location>
</feature>
<keyword evidence="1" id="KW-0472">Membrane</keyword>
<feature type="signal peptide" evidence="2">
    <location>
        <begin position="1"/>
        <end position="24"/>
    </location>
</feature>
<keyword evidence="2" id="KW-0732">Signal</keyword>
<evidence type="ECO:0000256" key="1">
    <source>
        <dbReference type="SAM" id="Phobius"/>
    </source>
</evidence>
<dbReference type="Proteomes" id="UP001370348">
    <property type="component" value="Chromosome"/>
</dbReference>
<dbReference type="InterPro" id="IPR011990">
    <property type="entry name" value="TPR-like_helical_dom_sf"/>
</dbReference>
<dbReference type="Gene3D" id="1.25.40.10">
    <property type="entry name" value="Tetratricopeptide repeat domain"/>
    <property type="match status" value="1"/>
</dbReference>
<evidence type="ECO:0000313" key="4">
    <source>
        <dbReference type="Proteomes" id="UP001370348"/>
    </source>
</evidence>
<keyword evidence="1" id="KW-0812">Transmembrane</keyword>
<reference evidence="3 4" key="1">
    <citation type="submission" date="2021-12" db="EMBL/GenBank/DDBJ databases">
        <title>Discovery of the Pendulisporaceae a myxobacterial family with distinct sporulation behavior and unique specialized metabolism.</title>
        <authorList>
            <person name="Garcia R."/>
            <person name="Popoff A."/>
            <person name="Bader C.D."/>
            <person name="Loehr J."/>
            <person name="Walesch S."/>
            <person name="Walt C."/>
            <person name="Boldt J."/>
            <person name="Bunk B."/>
            <person name="Haeckl F.J.F.P.J."/>
            <person name="Gunesch A.P."/>
            <person name="Birkelbach J."/>
            <person name="Nuebel U."/>
            <person name="Pietschmann T."/>
            <person name="Bach T."/>
            <person name="Mueller R."/>
        </authorList>
    </citation>
    <scope>NUCLEOTIDE SEQUENCE [LARGE SCALE GENOMIC DNA]</scope>
    <source>
        <strain evidence="3 4">MSr11954</strain>
    </source>
</reference>
<proteinExistence type="predicted"/>
<accession>A0ABZ2M8V8</accession>
<dbReference type="SUPFAM" id="SSF48452">
    <property type="entry name" value="TPR-like"/>
    <property type="match status" value="1"/>
</dbReference>
<name>A0ABZ2M8V8_9BACT</name>
<keyword evidence="1" id="KW-1133">Transmembrane helix</keyword>
<evidence type="ECO:0000313" key="3">
    <source>
        <dbReference type="EMBL" id="WXB18921.1"/>
    </source>
</evidence>
<protein>
    <recommendedName>
        <fullName evidence="5">PEGA domain-containing protein</fullName>
    </recommendedName>
</protein>
<keyword evidence="4" id="KW-1185">Reference proteome</keyword>
<evidence type="ECO:0008006" key="5">
    <source>
        <dbReference type="Google" id="ProtNLM"/>
    </source>
</evidence>